<name>A0A3Z5ZEV2_SALEB</name>
<dbReference type="EMBL" id="AAHKOQ010000029">
    <property type="protein sequence ID" value="EBX2220610.1"/>
    <property type="molecule type" value="Genomic_DNA"/>
</dbReference>
<reference evidence="1" key="1">
    <citation type="submission" date="2018-07" db="EMBL/GenBank/DDBJ databases">
        <authorList>
            <person name="Ashton P.M."/>
            <person name="Dallman T."/>
            <person name="Nair S."/>
            <person name="De Pinna E."/>
            <person name="Peters T."/>
            <person name="Grant K."/>
        </authorList>
    </citation>
    <scope>NUCLEOTIDE SEQUENCE</scope>
    <source>
        <strain evidence="1">345368</strain>
        <strain evidence="2">559810</strain>
    </source>
</reference>
<sequence length="72" mass="8622">MELAESENVSQYFDFIEYLSIQLSLVYLSVYQWRFAVVFTLVLQTCFFEWNALKKSFFAFNCSHCSPLFFSF</sequence>
<proteinExistence type="predicted"/>
<gene>
    <name evidence="2" type="ORF">DRF24_21520</name>
    <name evidence="1" type="ORF">DVF03_15875</name>
</gene>
<organism evidence="1">
    <name type="scientific">Salmonella enterica subsp. enterica serovar Java</name>
    <dbReference type="NCBI Taxonomy" id="224729"/>
    <lineage>
        <taxon>Bacteria</taxon>
        <taxon>Pseudomonadati</taxon>
        <taxon>Pseudomonadota</taxon>
        <taxon>Gammaproteobacteria</taxon>
        <taxon>Enterobacterales</taxon>
        <taxon>Enterobacteriaceae</taxon>
        <taxon>Salmonella</taxon>
    </lineage>
</organism>
<comment type="caution">
    <text evidence="1">The sequence shown here is derived from an EMBL/GenBank/DDBJ whole genome shotgun (WGS) entry which is preliminary data.</text>
</comment>
<protein>
    <submittedName>
        <fullName evidence="1">Uncharacterized protein</fullName>
    </submittedName>
</protein>
<accession>A0A3Z5ZEV2</accession>
<evidence type="ECO:0000313" key="1">
    <source>
        <dbReference type="EMBL" id="EBS6044148.1"/>
    </source>
</evidence>
<dbReference type="AlphaFoldDB" id="A0A3Z5ZEV2"/>
<dbReference type="EMBL" id="AAGWAH010000014">
    <property type="protein sequence ID" value="EBS6044148.1"/>
    <property type="molecule type" value="Genomic_DNA"/>
</dbReference>
<evidence type="ECO:0000313" key="2">
    <source>
        <dbReference type="EMBL" id="EBX2220610.1"/>
    </source>
</evidence>